<dbReference type="AlphaFoldDB" id="A0A5C4MW07"/>
<dbReference type="Proteomes" id="UP000306740">
    <property type="component" value="Unassembled WGS sequence"/>
</dbReference>
<dbReference type="SMART" id="SM00382">
    <property type="entry name" value="AAA"/>
    <property type="match status" value="1"/>
</dbReference>
<dbReference type="InterPro" id="IPR025302">
    <property type="entry name" value="DrrA1/2-like_C"/>
</dbReference>
<evidence type="ECO:0000256" key="7">
    <source>
        <dbReference type="ARBA" id="ARBA00023136"/>
    </source>
</evidence>
<dbReference type="GO" id="GO:0016887">
    <property type="term" value="F:ATP hydrolysis activity"/>
    <property type="evidence" value="ECO:0007669"/>
    <property type="project" value="InterPro"/>
</dbReference>
<keyword evidence="8" id="KW-0046">Antibiotic resistance</keyword>
<feature type="domain" description="ABC transporter" evidence="10">
    <location>
        <begin position="10"/>
        <end position="240"/>
    </location>
</feature>
<keyword evidence="7" id="KW-0472">Membrane</keyword>
<dbReference type="GO" id="GO:0046677">
    <property type="term" value="P:response to antibiotic"/>
    <property type="evidence" value="ECO:0007669"/>
    <property type="project" value="UniProtKB-KW"/>
</dbReference>
<evidence type="ECO:0000256" key="4">
    <source>
        <dbReference type="ARBA" id="ARBA00022741"/>
    </source>
</evidence>
<dbReference type="EMBL" id="VDFR01000020">
    <property type="protein sequence ID" value="TNC49949.1"/>
    <property type="molecule type" value="Genomic_DNA"/>
</dbReference>
<dbReference type="PROSITE" id="PS50893">
    <property type="entry name" value="ABC_TRANSPORTER_2"/>
    <property type="match status" value="1"/>
</dbReference>
<evidence type="ECO:0000256" key="3">
    <source>
        <dbReference type="ARBA" id="ARBA00022475"/>
    </source>
</evidence>
<evidence type="ECO:0000259" key="10">
    <source>
        <dbReference type="PROSITE" id="PS50893"/>
    </source>
</evidence>
<sequence>MDDDPSAPAVETVALLKTFGATRAVDGLDLVVPRGGVYGLLGPNGAGKTTTVRLLTSLLRPDGGHARVLGHDVVADAAAVRRDIALTGQFASVDTDLTGAENLVLQARLLGHSRRSARARADELLTAFGLGDAAGRLVGTYSGGMQRRLDVAASLVRTPRLLFLDEPTTGLDPRSRRQVWDVVRELVDRGSTVVLTTQYLDEADQLADLIGVVARGRMVATGSPDTLKRSIGGDVLEVRLTDPADAVRAAQALAGLVDAADPSLSPRAEDGSTVLSVPLTRPVRQILDVLDRAAVEPAGFDVRRPSLDEVFLALTDEAVPA</sequence>
<evidence type="ECO:0000256" key="1">
    <source>
        <dbReference type="ARBA" id="ARBA00004413"/>
    </source>
</evidence>
<dbReference type="PANTHER" id="PTHR42711:SF19">
    <property type="entry name" value="DOXORUBICIN RESISTANCE ATP-BINDING PROTEIN DRRA"/>
    <property type="match status" value="1"/>
</dbReference>
<dbReference type="OrthoDB" id="9804819at2"/>
<dbReference type="EMBL" id="VDFR01000021">
    <property type="protein sequence ID" value="TNC49746.1"/>
    <property type="molecule type" value="Genomic_DNA"/>
</dbReference>
<protein>
    <submittedName>
        <fullName evidence="11">ATP-binding cassette domain-containing protein</fullName>
    </submittedName>
</protein>
<dbReference type="Pfam" id="PF00005">
    <property type="entry name" value="ABC_tran"/>
    <property type="match status" value="1"/>
</dbReference>
<dbReference type="NCBIfam" id="TIGR01188">
    <property type="entry name" value="drrA"/>
    <property type="match status" value="1"/>
</dbReference>
<evidence type="ECO:0000313" key="12">
    <source>
        <dbReference type="EMBL" id="TNC49949.1"/>
    </source>
</evidence>
<dbReference type="SUPFAM" id="SSF52540">
    <property type="entry name" value="P-loop containing nucleoside triphosphate hydrolases"/>
    <property type="match status" value="1"/>
</dbReference>
<dbReference type="GO" id="GO:0005886">
    <property type="term" value="C:plasma membrane"/>
    <property type="evidence" value="ECO:0007669"/>
    <property type="project" value="UniProtKB-SubCell"/>
</dbReference>
<comment type="subcellular location">
    <subcellularLocation>
        <location evidence="1">Cell membrane</location>
        <topology evidence="1">Peripheral membrane protein</topology>
        <orientation evidence="1">Cytoplasmic side</orientation>
    </subcellularLocation>
</comment>
<evidence type="ECO:0000256" key="9">
    <source>
        <dbReference type="ARBA" id="ARBA00049985"/>
    </source>
</evidence>
<dbReference type="GO" id="GO:0005524">
    <property type="term" value="F:ATP binding"/>
    <property type="evidence" value="ECO:0007669"/>
    <property type="project" value="UniProtKB-KW"/>
</dbReference>
<gene>
    <name evidence="12" type="ORF">FHE65_04470</name>
    <name evidence="11" type="ORF">FHE65_04985</name>
</gene>
<organism evidence="11 13">
    <name type="scientific">Mumia zhuanghuii</name>
    <dbReference type="NCBI Taxonomy" id="2585211"/>
    <lineage>
        <taxon>Bacteria</taxon>
        <taxon>Bacillati</taxon>
        <taxon>Actinomycetota</taxon>
        <taxon>Actinomycetes</taxon>
        <taxon>Propionibacteriales</taxon>
        <taxon>Nocardioidaceae</taxon>
        <taxon>Mumia</taxon>
    </lineage>
</organism>
<dbReference type="FunFam" id="3.40.50.300:FF:000589">
    <property type="entry name" value="ABC transporter, ATP-binding subunit"/>
    <property type="match status" value="1"/>
</dbReference>
<evidence type="ECO:0000256" key="8">
    <source>
        <dbReference type="ARBA" id="ARBA00023251"/>
    </source>
</evidence>
<name>A0A5C4MW07_9ACTN</name>
<evidence type="ECO:0000313" key="13">
    <source>
        <dbReference type="Proteomes" id="UP000306740"/>
    </source>
</evidence>
<dbReference type="GO" id="GO:1900753">
    <property type="term" value="P:doxorubicin transport"/>
    <property type="evidence" value="ECO:0007669"/>
    <property type="project" value="InterPro"/>
</dbReference>
<keyword evidence="6" id="KW-1278">Translocase</keyword>
<evidence type="ECO:0000256" key="6">
    <source>
        <dbReference type="ARBA" id="ARBA00022967"/>
    </source>
</evidence>
<dbReference type="InterPro" id="IPR027417">
    <property type="entry name" value="P-loop_NTPase"/>
</dbReference>
<reference evidence="11 13" key="1">
    <citation type="submission" date="2019-05" db="EMBL/GenBank/DDBJ databases">
        <title>Mumia sp. nov., isolated from the intestinal contents of plateau pika (Ochotona curzoniae) in the Qinghai-Tibet plateau of China.</title>
        <authorList>
            <person name="Tian Z."/>
        </authorList>
    </citation>
    <scope>NUCLEOTIDE SEQUENCE [LARGE SCALE GENOMIC DNA]</scope>
    <source>
        <strain evidence="13">527</strain>
        <strain evidence="11">Z527</strain>
    </source>
</reference>
<dbReference type="InterPro" id="IPR003439">
    <property type="entry name" value="ABC_transporter-like_ATP-bd"/>
</dbReference>
<dbReference type="InterPro" id="IPR003593">
    <property type="entry name" value="AAA+_ATPase"/>
</dbReference>
<keyword evidence="2" id="KW-0813">Transport</keyword>
<dbReference type="Pfam" id="PF13732">
    <property type="entry name" value="DrrA1-3_C"/>
    <property type="match status" value="1"/>
</dbReference>
<keyword evidence="3" id="KW-1003">Cell membrane</keyword>
<proteinExistence type="inferred from homology"/>
<comment type="similarity">
    <text evidence="9">Belongs to the ABC transporter superfamily. Drug exporter-1 (DrugE1) (TC 3.A.1.105) family.</text>
</comment>
<dbReference type="RefSeq" id="WP_139105376.1">
    <property type="nucleotide sequence ID" value="NZ_VDFR01000020.1"/>
</dbReference>
<keyword evidence="4" id="KW-0547">Nucleotide-binding</keyword>
<evidence type="ECO:0000313" key="11">
    <source>
        <dbReference type="EMBL" id="TNC49746.1"/>
    </source>
</evidence>
<dbReference type="InterPro" id="IPR017871">
    <property type="entry name" value="ABC_transporter-like_CS"/>
</dbReference>
<evidence type="ECO:0000256" key="5">
    <source>
        <dbReference type="ARBA" id="ARBA00022840"/>
    </source>
</evidence>
<dbReference type="Gene3D" id="3.40.50.300">
    <property type="entry name" value="P-loop containing nucleotide triphosphate hydrolases"/>
    <property type="match status" value="1"/>
</dbReference>
<dbReference type="InterPro" id="IPR005894">
    <property type="entry name" value="DrrA"/>
</dbReference>
<keyword evidence="5 11" id="KW-0067">ATP-binding</keyword>
<dbReference type="InterPro" id="IPR050763">
    <property type="entry name" value="ABC_transporter_ATP-binding"/>
</dbReference>
<dbReference type="GO" id="GO:0043215">
    <property type="term" value="P:daunorubicin transport"/>
    <property type="evidence" value="ECO:0007669"/>
    <property type="project" value="InterPro"/>
</dbReference>
<evidence type="ECO:0000256" key="2">
    <source>
        <dbReference type="ARBA" id="ARBA00022448"/>
    </source>
</evidence>
<accession>A0A5C4MW07</accession>
<dbReference type="PROSITE" id="PS00211">
    <property type="entry name" value="ABC_TRANSPORTER_1"/>
    <property type="match status" value="1"/>
</dbReference>
<dbReference type="PANTHER" id="PTHR42711">
    <property type="entry name" value="ABC TRANSPORTER ATP-BINDING PROTEIN"/>
    <property type="match status" value="1"/>
</dbReference>
<comment type="caution">
    <text evidence="11">The sequence shown here is derived from an EMBL/GenBank/DDBJ whole genome shotgun (WGS) entry which is preliminary data.</text>
</comment>